<dbReference type="EMBL" id="BJNZ01000013">
    <property type="protein sequence ID" value="GED10254.1"/>
    <property type="molecule type" value="Genomic_DNA"/>
</dbReference>
<dbReference type="PANTHER" id="PTHR43547">
    <property type="entry name" value="TWO-COMPONENT HISTIDINE KINASE"/>
    <property type="match status" value="1"/>
</dbReference>
<feature type="transmembrane region" description="Helical" evidence="8">
    <location>
        <begin position="151"/>
        <end position="173"/>
    </location>
</feature>
<proteinExistence type="predicted"/>
<dbReference type="PANTHER" id="PTHR43547:SF2">
    <property type="entry name" value="HYBRID SIGNAL TRANSDUCTION HISTIDINE KINASE C"/>
    <property type="match status" value="1"/>
</dbReference>
<keyword evidence="4" id="KW-0597">Phosphoprotein</keyword>
<dbReference type="Gene3D" id="3.30.565.10">
    <property type="entry name" value="Histidine kinase-like ATPase, C-terminal domain"/>
    <property type="match status" value="1"/>
</dbReference>
<dbReference type="Pfam" id="PF02518">
    <property type="entry name" value="HATPase_c"/>
    <property type="match status" value="1"/>
</dbReference>
<dbReference type="InterPro" id="IPR003661">
    <property type="entry name" value="HisK_dim/P_dom"/>
</dbReference>
<keyword evidence="8" id="KW-0472">Membrane</keyword>
<dbReference type="InterPro" id="IPR003594">
    <property type="entry name" value="HATPase_dom"/>
</dbReference>
<dbReference type="InterPro" id="IPR000014">
    <property type="entry name" value="PAS"/>
</dbReference>
<evidence type="ECO:0000256" key="6">
    <source>
        <dbReference type="ARBA" id="ARBA00022777"/>
    </source>
</evidence>
<gene>
    <name evidence="11" type="ORF">CCE02nite_22530</name>
</gene>
<dbReference type="SUPFAM" id="SSF47384">
    <property type="entry name" value="Homodimeric domain of signal transducing histidine kinase"/>
    <property type="match status" value="1"/>
</dbReference>
<dbReference type="InterPro" id="IPR013656">
    <property type="entry name" value="PAS_4"/>
</dbReference>
<dbReference type="AlphaFoldDB" id="A0A4Y4E2J7"/>
<dbReference type="Gene3D" id="3.30.450.20">
    <property type="entry name" value="PAS domain"/>
    <property type="match status" value="1"/>
</dbReference>
<keyword evidence="7" id="KW-0902">Two-component regulatory system</keyword>
<evidence type="ECO:0000259" key="9">
    <source>
        <dbReference type="PROSITE" id="PS50109"/>
    </source>
</evidence>
<protein>
    <recommendedName>
        <fullName evidence="3">histidine kinase</fullName>
        <ecNumber evidence="3">2.7.13.3</ecNumber>
    </recommendedName>
</protein>
<dbReference type="InterPro" id="IPR004358">
    <property type="entry name" value="Sig_transdc_His_kin-like_C"/>
</dbReference>
<evidence type="ECO:0000256" key="8">
    <source>
        <dbReference type="SAM" id="Phobius"/>
    </source>
</evidence>
<evidence type="ECO:0000256" key="4">
    <source>
        <dbReference type="ARBA" id="ARBA00022553"/>
    </source>
</evidence>
<comment type="subcellular location">
    <subcellularLocation>
        <location evidence="2">Cell membrane</location>
    </subcellularLocation>
</comment>
<dbReference type="EC" id="2.7.13.3" evidence="3"/>
<dbReference type="GO" id="GO:0000155">
    <property type="term" value="F:phosphorelay sensor kinase activity"/>
    <property type="evidence" value="ECO:0007669"/>
    <property type="project" value="InterPro"/>
</dbReference>
<dbReference type="RefSeq" id="WP_141389739.1">
    <property type="nucleotide sequence ID" value="NZ_BJNZ01000013.1"/>
</dbReference>
<name>A0A4Y4E2J7_CELCE</name>
<reference evidence="11 12" key="1">
    <citation type="submission" date="2019-06" db="EMBL/GenBank/DDBJ databases">
        <title>Whole genome shotgun sequence of Cellulosimicrobium cellulans NBRC 15516.</title>
        <authorList>
            <person name="Hosoyama A."/>
            <person name="Uohara A."/>
            <person name="Ohji S."/>
            <person name="Ichikawa N."/>
        </authorList>
    </citation>
    <scope>NUCLEOTIDE SEQUENCE [LARGE SCALE GENOMIC DNA]</scope>
    <source>
        <strain evidence="11 12">NBRC 15516</strain>
    </source>
</reference>
<dbReference type="Gene3D" id="1.10.287.130">
    <property type="match status" value="1"/>
</dbReference>
<dbReference type="Pfam" id="PF08448">
    <property type="entry name" value="PAS_4"/>
    <property type="match status" value="1"/>
</dbReference>
<feature type="transmembrane region" description="Helical" evidence="8">
    <location>
        <begin position="25"/>
        <end position="47"/>
    </location>
</feature>
<dbReference type="CDD" id="cd00075">
    <property type="entry name" value="HATPase"/>
    <property type="match status" value="1"/>
</dbReference>
<dbReference type="SUPFAM" id="SSF55874">
    <property type="entry name" value="ATPase domain of HSP90 chaperone/DNA topoisomerase II/histidine kinase"/>
    <property type="match status" value="1"/>
</dbReference>
<feature type="transmembrane region" description="Helical" evidence="8">
    <location>
        <begin position="125"/>
        <end position="144"/>
    </location>
</feature>
<organism evidence="11 12">
    <name type="scientific">Cellulosimicrobium cellulans</name>
    <name type="common">Arthrobacter luteus</name>
    <dbReference type="NCBI Taxonomy" id="1710"/>
    <lineage>
        <taxon>Bacteria</taxon>
        <taxon>Bacillati</taxon>
        <taxon>Actinomycetota</taxon>
        <taxon>Actinomycetes</taxon>
        <taxon>Micrococcales</taxon>
        <taxon>Promicromonosporaceae</taxon>
        <taxon>Cellulosimicrobium</taxon>
    </lineage>
</organism>
<evidence type="ECO:0000256" key="7">
    <source>
        <dbReference type="ARBA" id="ARBA00023012"/>
    </source>
</evidence>
<dbReference type="InterPro" id="IPR035965">
    <property type="entry name" value="PAS-like_dom_sf"/>
</dbReference>
<dbReference type="InterPro" id="IPR036890">
    <property type="entry name" value="HATPase_C_sf"/>
</dbReference>
<accession>A0A4Y4E2J7</accession>
<dbReference type="FunFam" id="1.10.287.130:FF:000001">
    <property type="entry name" value="Two-component sensor histidine kinase"/>
    <property type="match status" value="1"/>
</dbReference>
<evidence type="ECO:0000313" key="11">
    <source>
        <dbReference type="EMBL" id="GED10254.1"/>
    </source>
</evidence>
<dbReference type="InterPro" id="IPR036097">
    <property type="entry name" value="HisK_dim/P_sf"/>
</dbReference>
<dbReference type="InterPro" id="IPR005467">
    <property type="entry name" value="His_kinase_dom"/>
</dbReference>
<dbReference type="SMART" id="SM00387">
    <property type="entry name" value="HATPase_c"/>
    <property type="match status" value="1"/>
</dbReference>
<evidence type="ECO:0000313" key="12">
    <source>
        <dbReference type="Proteomes" id="UP000316659"/>
    </source>
</evidence>
<dbReference type="GO" id="GO:0005886">
    <property type="term" value="C:plasma membrane"/>
    <property type="evidence" value="ECO:0007669"/>
    <property type="project" value="UniProtKB-SubCell"/>
</dbReference>
<evidence type="ECO:0000256" key="3">
    <source>
        <dbReference type="ARBA" id="ARBA00012438"/>
    </source>
</evidence>
<dbReference type="Proteomes" id="UP000316659">
    <property type="component" value="Unassembled WGS sequence"/>
</dbReference>
<evidence type="ECO:0000256" key="1">
    <source>
        <dbReference type="ARBA" id="ARBA00000085"/>
    </source>
</evidence>
<keyword evidence="6" id="KW-0418">Kinase</keyword>
<feature type="transmembrane region" description="Helical" evidence="8">
    <location>
        <begin position="53"/>
        <end position="71"/>
    </location>
</feature>
<dbReference type="PRINTS" id="PR00344">
    <property type="entry name" value="BCTRLSENSOR"/>
</dbReference>
<evidence type="ECO:0000256" key="2">
    <source>
        <dbReference type="ARBA" id="ARBA00004236"/>
    </source>
</evidence>
<keyword evidence="8" id="KW-0812">Transmembrane</keyword>
<dbReference type="SMART" id="SM00388">
    <property type="entry name" value="HisKA"/>
    <property type="match status" value="1"/>
</dbReference>
<sequence>MSAPPTELGERYPVLRLGWADEDAVALRQLPITLSVVIAAVALWWMVEPARPALLVAAVVLSAGVLVVAALGRWETWPVSWRFACSLAQMLAIALLDAGAGLPAATLDILLVLPLASLALRPGSVGPTIGLAGAAVVLLVPVVADIGRVQPVLHAVVTFLILATLALGIHGIVTLARGQAVQLAHARDDLVATAERLRDSRDTLAGILAAATEQAFLATDVAGRVVSANTGAERILGLGASTLVGRDVVGLLGAEPPATSGGGAPDGAAPPVLATTVGAAAHGGTEVHERDYTLPDGARRRLEVVVTRRPALAGAAPELPAGYLFVATDITRRYESEQEQDAFIGLVSHELRTPLASILGYVELLGMRPEALDDEQQRYLQVVGRNAHQLQTLVEDLLTSAQVVSGAFSLLPTELDVVRVVRDVVVADRPVADQAEVEIVADGDPEVPLRSDARRLGQVVENLLTNAVKHSPPGSQVRVSVTREHDDGPTRRVRVRVVDHGTGIPADELAHLTERFYRTRDTVRRRVRGVGLGLSLVQTVVDEHGGSLTIASEPGRGTQVDVLLPDLPPGPDAP</sequence>
<feature type="domain" description="Histidine kinase" evidence="9">
    <location>
        <begin position="346"/>
        <end position="568"/>
    </location>
</feature>
<evidence type="ECO:0000259" key="10">
    <source>
        <dbReference type="PROSITE" id="PS50112"/>
    </source>
</evidence>
<dbReference type="CDD" id="cd00130">
    <property type="entry name" value="PAS"/>
    <property type="match status" value="1"/>
</dbReference>
<evidence type="ECO:0000256" key="5">
    <source>
        <dbReference type="ARBA" id="ARBA00022679"/>
    </source>
</evidence>
<feature type="domain" description="PAS" evidence="10">
    <location>
        <begin position="200"/>
        <end position="249"/>
    </location>
</feature>
<dbReference type="PROSITE" id="PS50112">
    <property type="entry name" value="PAS"/>
    <property type="match status" value="1"/>
</dbReference>
<comment type="caution">
    <text evidence="11">The sequence shown here is derived from an EMBL/GenBank/DDBJ whole genome shotgun (WGS) entry which is preliminary data.</text>
</comment>
<keyword evidence="5" id="KW-0808">Transferase</keyword>
<dbReference type="SUPFAM" id="SSF55785">
    <property type="entry name" value="PYP-like sensor domain (PAS domain)"/>
    <property type="match status" value="1"/>
</dbReference>
<comment type="catalytic activity">
    <reaction evidence="1">
        <text>ATP + protein L-histidine = ADP + protein N-phospho-L-histidine.</text>
        <dbReference type="EC" id="2.7.13.3"/>
    </reaction>
</comment>
<dbReference type="Pfam" id="PF00512">
    <property type="entry name" value="HisKA"/>
    <property type="match status" value="1"/>
</dbReference>
<dbReference type="CDD" id="cd00082">
    <property type="entry name" value="HisKA"/>
    <property type="match status" value="1"/>
</dbReference>
<dbReference type="PROSITE" id="PS50109">
    <property type="entry name" value="HIS_KIN"/>
    <property type="match status" value="1"/>
</dbReference>
<keyword evidence="8" id="KW-1133">Transmembrane helix</keyword>